<reference evidence="7 8" key="1">
    <citation type="submission" date="2024-07" db="EMBL/GenBank/DDBJ databases">
        <authorList>
            <person name="Ren Q."/>
        </authorList>
    </citation>
    <scope>NUCLEOTIDE SEQUENCE [LARGE SCALE GENOMIC DNA]</scope>
    <source>
        <strain evidence="7 8">REN37</strain>
    </source>
</reference>
<keyword evidence="5" id="KW-0460">Magnesium</keyword>
<evidence type="ECO:0000256" key="1">
    <source>
        <dbReference type="ARBA" id="ARBA00001946"/>
    </source>
</evidence>
<keyword evidence="4" id="KW-0479">Metal-binding</keyword>
<evidence type="ECO:0000256" key="2">
    <source>
        <dbReference type="ARBA" id="ARBA00006706"/>
    </source>
</evidence>
<dbReference type="PANTHER" id="PTHR12001:SF69">
    <property type="entry name" value="ALL TRANS-POLYPRENYL-DIPHOSPHATE SYNTHASE PDSS1"/>
    <property type="match status" value="1"/>
</dbReference>
<dbReference type="InterPro" id="IPR008949">
    <property type="entry name" value="Isoprenoid_synthase_dom_sf"/>
</dbReference>
<dbReference type="GO" id="GO:0106350">
    <property type="term" value="F:all-trans-octaprenyl-diphosphate synthase activity"/>
    <property type="evidence" value="ECO:0007669"/>
    <property type="project" value="UniProtKB-EC"/>
</dbReference>
<dbReference type="SFLD" id="SFLDS00005">
    <property type="entry name" value="Isoprenoid_Synthase_Type_I"/>
    <property type="match status" value="1"/>
</dbReference>
<evidence type="ECO:0000313" key="8">
    <source>
        <dbReference type="Proteomes" id="UP001562065"/>
    </source>
</evidence>
<protein>
    <submittedName>
        <fullName evidence="7">Octaprenyl diphosphate synthase</fullName>
        <ecNumber evidence="7">2.5.1.90</ecNumber>
    </submittedName>
</protein>
<dbReference type="Pfam" id="PF00348">
    <property type="entry name" value="polyprenyl_synt"/>
    <property type="match status" value="1"/>
</dbReference>
<dbReference type="InterPro" id="IPR000092">
    <property type="entry name" value="Polyprenyl_synt"/>
</dbReference>
<evidence type="ECO:0000256" key="3">
    <source>
        <dbReference type="ARBA" id="ARBA00022679"/>
    </source>
</evidence>
<dbReference type="Proteomes" id="UP001562065">
    <property type="component" value="Unassembled WGS sequence"/>
</dbReference>
<dbReference type="PROSITE" id="PS00444">
    <property type="entry name" value="POLYPRENYL_SYNTHASE_2"/>
    <property type="match status" value="1"/>
</dbReference>
<dbReference type="EMBL" id="JBGCUO010000003">
    <property type="protein sequence ID" value="MEY1663121.1"/>
    <property type="molecule type" value="Genomic_DNA"/>
</dbReference>
<organism evidence="7 8">
    <name type="scientific">Isoalcanivorax beigongshangi</name>
    <dbReference type="NCBI Taxonomy" id="3238810"/>
    <lineage>
        <taxon>Bacteria</taxon>
        <taxon>Pseudomonadati</taxon>
        <taxon>Pseudomonadota</taxon>
        <taxon>Gammaproteobacteria</taxon>
        <taxon>Oceanospirillales</taxon>
        <taxon>Alcanivoracaceae</taxon>
        <taxon>Isoalcanivorax</taxon>
    </lineage>
</organism>
<dbReference type="EC" id="2.5.1.90" evidence="7"/>
<name>A0ABV4AMW7_9GAMM</name>
<evidence type="ECO:0000313" key="7">
    <source>
        <dbReference type="EMBL" id="MEY1663121.1"/>
    </source>
</evidence>
<evidence type="ECO:0000256" key="6">
    <source>
        <dbReference type="RuleBase" id="RU004466"/>
    </source>
</evidence>
<gene>
    <name evidence="7" type="primary">ispB</name>
    <name evidence="7" type="ORF">AB5I84_13240</name>
</gene>
<comment type="similarity">
    <text evidence="2 6">Belongs to the FPP/GGPP synthase family.</text>
</comment>
<keyword evidence="3 6" id="KW-0808">Transferase</keyword>
<dbReference type="SUPFAM" id="SSF48576">
    <property type="entry name" value="Terpenoid synthases"/>
    <property type="match status" value="1"/>
</dbReference>
<dbReference type="Gene3D" id="1.10.600.10">
    <property type="entry name" value="Farnesyl Diphosphate Synthase"/>
    <property type="match status" value="1"/>
</dbReference>
<dbReference type="PANTHER" id="PTHR12001">
    <property type="entry name" value="GERANYLGERANYL PYROPHOSPHATE SYNTHASE"/>
    <property type="match status" value="1"/>
</dbReference>
<dbReference type="PROSITE" id="PS00723">
    <property type="entry name" value="POLYPRENYL_SYNTHASE_1"/>
    <property type="match status" value="1"/>
</dbReference>
<evidence type="ECO:0000256" key="4">
    <source>
        <dbReference type="ARBA" id="ARBA00022723"/>
    </source>
</evidence>
<dbReference type="RefSeq" id="WP_369456394.1">
    <property type="nucleotide sequence ID" value="NZ_JBGCUO010000003.1"/>
</dbReference>
<dbReference type="NCBIfam" id="NF008140">
    <property type="entry name" value="PRK10888.1"/>
    <property type="match status" value="1"/>
</dbReference>
<proteinExistence type="inferred from homology"/>
<dbReference type="InterPro" id="IPR033749">
    <property type="entry name" value="Polyprenyl_synt_CS"/>
</dbReference>
<comment type="caution">
    <text evidence="7">The sequence shown here is derived from an EMBL/GenBank/DDBJ whole genome shotgun (WGS) entry which is preliminary data.</text>
</comment>
<sequence>MDFKAIAAPVADDFTAVNRFITHHLDSDVPLIREIGHYIVEGGGKRLRPLMCLLSARANGYQAERHIDIAAVIEFLHTATLLHDDVVDESNMRRGRPTVNAVWGNAASVLVGDFLISRAFQLLVQVGHPILLDILSLSTNVISEGEVLQLINCRDPDTTEERYMRVIHHKTAKMFESAAQTGAVLAAQDAEQTAWAKRVFGEYGRHMGIAFQLIDDVLDYTGDVESLGKNVGDDLAEGKPTLPLIYTMREGSPSEAALIRDAIRTGGLEQLDGIITTVQRCGGLEYTRERAREHTRAALDALAEVPDSRYRQALEQLALEAAEREF</sequence>
<comment type="cofactor">
    <cofactor evidence="1">
        <name>Mg(2+)</name>
        <dbReference type="ChEBI" id="CHEBI:18420"/>
    </cofactor>
</comment>
<evidence type="ECO:0000256" key="5">
    <source>
        <dbReference type="ARBA" id="ARBA00022842"/>
    </source>
</evidence>
<accession>A0ABV4AMW7</accession>
<keyword evidence="8" id="KW-1185">Reference proteome</keyword>
<dbReference type="CDD" id="cd00685">
    <property type="entry name" value="Trans_IPPS_HT"/>
    <property type="match status" value="1"/>
</dbReference>